<protein>
    <submittedName>
        <fullName evidence="2">Uncharacterized protein</fullName>
    </submittedName>
</protein>
<dbReference type="KEGG" id="tper:IWA51_07150"/>
<dbReference type="EMBL" id="CP064936">
    <property type="protein sequence ID" value="QQA01352.1"/>
    <property type="molecule type" value="Genomic_DNA"/>
</dbReference>
<dbReference type="KEGG" id="tper:IWA51_01660"/>
<name>A0A7T3RE55_9SPIR</name>
<keyword evidence="3" id="KW-1185">Reference proteome</keyword>
<dbReference type="Proteomes" id="UP000595224">
    <property type="component" value="Chromosome"/>
</dbReference>
<organism evidence="2 3">
    <name type="scientific">Treponema peruense</name>
    <dbReference type="NCBI Taxonomy" id="2787628"/>
    <lineage>
        <taxon>Bacteria</taxon>
        <taxon>Pseudomonadati</taxon>
        <taxon>Spirochaetota</taxon>
        <taxon>Spirochaetia</taxon>
        <taxon>Spirochaetales</taxon>
        <taxon>Treponemataceae</taxon>
        <taxon>Treponema</taxon>
    </lineage>
</organism>
<evidence type="ECO:0000313" key="2">
    <source>
        <dbReference type="EMBL" id="QQA01352.1"/>
    </source>
</evidence>
<sequence>MVRIVFEYRDKWTHGEWSQQECTVRSVAECKKIYGLDECEYRILEIEEIK</sequence>
<accession>A0A7T3RE55</accession>
<dbReference type="AlphaFoldDB" id="A0A7T3RE55"/>
<gene>
    <name evidence="2" type="ORF">IWA51_01660</name>
    <name evidence="1" type="ORF">IWA51_07150</name>
</gene>
<reference evidence="2 3" key="1">
    <citation type="submission" date="2020-11" db="EMBL/GenBank/DDBJ databases">
        <title>Treponema Peruensis nv. sp., first commensal Treponema isolated from human feces.</title>
        <authorList>
            <person name="Belkhou C."/>
            <person name="Raes J."/>
        </authorList>
    </citation>
    <scope>NUCLEOTIDE SEQUENCE [LARGE SCALE GENOMIC DNA]</scope>
    <source>
        <strain evidence="2 3">RCC2812</strain>
    </source>
</reference>
<dbReference type="EMBL" id="CP064936">
    <property type="protein sequence ID" value="QQA00057.1"/>
    <property type="molecule type" value="Genomic_DNA"/>
</dbReference>
<evidence type="ECO:0000313" key="3">
    <source>
        <dbReference type="Proteomes" id="UP000595224"/>
    </source>
</evidence>
<proteinExistence type="predicted"/>
<evidence type="ECO:0000313" key="1">
    <source>
        <dbReference type="EMBL" id="QQA00057.1"/>
    </source>
</evidence>
<dbReference type="RefSeq" id="WP_198441932.1">
    <property type="nucleotide sequence ID" value="NZ_CBCSHE010000029.1"/>
</dbReference>